<feature type="transmembrane region" description="Helical" evidence="1">
    <location>
        <begin position="29"/>
        <end position="47"/>
    </location>
</feature>
<keyword evidence="3" id="KW-1185">Reference proteome</keyword>
<dbReference type="InterPro" id="IPR014617">
    <property type="entry name" value="YphA_Bacsu"/>
</dbReference>
<reference evidence="2" key="2">
    <citation type="submission" date="2020-09" db="EMBL/GenBank/DDBJ databases">
        <authorList>
            <person name="Sun Q."/>
            <person name="Zhou Y."/>
        </authorList>
    </citation>
    <scope>NUCLEOTIDE SEQUENCE</scope>
    <source>
        <strain evidence="2">CGMCC 1.12408</strain>
    </source>
</reference>
<dbReference type="Pfam" id="PF24124">
    <property type="entry name" value="YphA"/>
    <property type="match status" value="1"/>
</dbReference>
<accession>A0A916RMY1</accession>
<evidence type="ECO:0000256" key="1">
    <source>
        <dbReference type="SAM" id="Phobius"/>
    </source>
</evidence>
<feature type="transmembrane region" description="Helical" evidence="1">
    <location>
        <begin position="157"/>
        <end position="177"/>
    </location>
</feature>
<feature type="transmembrane region" description="Helical" evidence="1">
    <location>
        <begin position="53"/>
        <end position="69"/>
    </location>
</feature>
<feature type="transmembrane region" description="Helical" evidence="1">
    <location>
        <begin position="74"/>
        <end position="93"/>
    </location>
</feature>
<dbReference type="PIRSF" id="PIRSF036710">
    <property type="entry name" value="YphA_Bacsu"/>
    <property type="match status" value="1"/>
</dbReference>
<feature type="transmembrane region" description="Helical" evidence="1">
    <location>
        <begin position="128"/>
        <end position="151"/>
    </location>
</feature>
<organism evidence="2 3">
    <name type="scientific">Ornithinibacillus halotolerans</name>
    <dbReference type="NCBI Taxonomy" id="1274357"/>
    <lineage>
        <taxon>Bacteria</taxon>
        <taxon>Bacillati</taxon>
        <taxon>Bacillota</taxon>
        <taxon>Bacilli</taxon>
        <taxon>Bacillales</taxon>
        <taxon>Bacillaceae</taxon>
        <taxon>Ornithinibacillus</taxon>
    </lineage>
</organism>
<evidence type="ECO:0000313" key="3">
    <source>
        <dbReference type="Proteomes" id="UP000613512"/>
    </source>
</evidence>
<name>A0A916RMY1_9BACI</name>
<evidence type="ECO:0000313" key="2">
    <source>
        <dbReference type="EMBL" id="GGA61190.1"/>
    </source>
</evidence>
<protein>
    <submittedName>
        <fullName evidence="2">Uncharacterized protein</fullName>
    </submittedName>
</protein>
<keyword evidence="1" id="KW-0812">Transmembrane</keyword>
<feature type="transmembrane region" description="Helical" evidence="1">
    <location>
        <begin position="6"/>
        <end position="22"/>
    </location>
</feature>
<gene>
    <name evidence="2" type="primary">yphA</name>
    <name evidence="2" type="ORF">GCM10008025_01480</name>
</gene>
<dbReference type="AlphaFoldDB" id="A0A916RMY1"/>
<keyword evidence="1" id="KW-1133">Transmembrane helix</keyword>
<dbReference type="EMBL" id="BMEY01000001">
    <property type="protein sequence ID" value="GGA61190.1"/>
    <property type="molecule type" value="Genomic_DNA"/>
</dbReference>
<proteinExistence type="predicted"/>
<dbReference type="Proteomes" id="UP000613512">
    <property type="component" value="Unassembled WGS sequence"/>
</dbReference>
<sequence>MDGLLFYWIAWFLWIIVTFLLPKTTFRTICAVWILCAIIVTNLYITIGYLEISITYLALLLGGFVYIASLERKYFHIFTAITVMVGYTSLLIWEANAPVWIFLPRILLIPFICILLISFVSKHLHHRLAIALTGISAGECLYSVLLANYSISQTVGSFKFLDTISVILFIVILIELVKVGKEYLLSLILKNKNSI</sequence>
<feature type="transmembrane region" description="Helical" evidence="1">
    <location>
        <begin position="99"/>
        <end position="121"/>
    </location>
</feature>
<reference evidence="2" key="1">
    <citation type="journal article" date="2014" name="Int. J. Syst. Evol. Microbiol.">
        <title>Complete genome sequence of Corynebacterium casei LMG S-19264T (=DSM 44701T), isolated from a smear-ripened cheese.</title>
        <authorList>
            <consortium name="US DOE Joint Genome Institute (JGI-PGF)"/>
            <person name="Walter F."/>
            <person name="Albersmeier A."/>
            <person name="Kalinowski J."/>
            <person name="Ruckert C."/>
        </authorList>
    </citation>
    <scope>NUCLEOTIDE SEQUENCE</scope>
    <source>
        <strain evidence="2">CGMCC 1.12408</strain>
    </source>
</reference>
<dbReference type="RefSeq" id="WP_188382765.1">
    <property type="nucleotide sequence ID" value="NZ_BMEY01000001.1"/>
</dbReference>
<comment type="caution">
    <text evidence="2">The sequence shown here is derived from an EMBL/GenBank/DDBJ whole genome shotgun (WGS) entry which is preliminary data.</text>
</comment>
<keyword evidence="1" id="KW-0472">Membrane</keyword>